<feature type="non-terminal residue" evidence="5">
    <location>
        <position position="201"/>
    </location>
</feature>
<dbReference type="InterPro" id="IPR036770">
    <property type="entry name" value="Ankyrin_rpt-contain_sf"/>
</dbReference>
<protein>
    <submittedName>
        <fullName evidence="5">Uncharacterized protein</fullName>
    </submittedName>
</protein>
<keyword evidence="6" id="KW-1185">Reference proteome</keyword>
<dbReference type="Pfam" id="PF12796">
    <property type="entry name" value="Ank_2"/>
    <property type="match status" value="1"/>
</dbReference>
<proteinExistence type="predicted"/>
<evidence type="ECO:0000256" key="1">
    <source>
        <dbReference type="ARBA" id="ARBA00022737"/>
    </source>
</evidence>
<dbReference type="PANTHER" id="PTHR24198:SF169">
    <property type="entry name" value="NON-SPECIFIC SERINE_THREONINE PROTEIN KINASE"/>
    <property type="match status" value="1"/>
</dbReference>
<keyword evidence="2 3" id="KW-0040">ANK repeat</keyword>
<evidence type="ECO:0000256" key="3">
    <source>
        <dbReference type="PROSITE-ProRule" id="PRU00023"/>
    </source>
</evidence>
<gene>
    <name evidence="5" type="ORF">OTU49_003613</name>
</gene>
<evidence type="ECO:0000256" key="2">
    <source>
        <dbReference type="ARBA" id="ARBA00023043"/>
    </source>
</evidence>
<dbReference type="PANTHER" id="PTHR24198">
    <property type="entry name" value="ANKYRIN REPEAT AND PROTEIN KINASE DOMAIN-CONTAINING PROTEIN"/>
    <property type="match status" value="1"/>
</dbReference>
<name>A0AAW0X4G9_CHEQU</name>
<dbReference type="AlphaFoldDB" id="A0AAW0X4G9"/>
<dbReference type="Gene3D" id="1.25.40.20">
    <property type="entry name" value="Ankyrin repeat-containing domain"/>
    <property type="match status" value="1"/>
</dbReference>
<comment type="caution">
    <text evidence="5">The sequence shown here is derived from an EMBL/GenBank/DDBJ whole genome shotgun (WGS) entry which is preliminary data.</text>
</comment>
<dbReference type="Proteomes" id="UP001445076">
    <property type="component" value="Unassembled WGS sequence"/>
</dbReference>
<reference evidence="5 6" key="1">
    <citation type="journal article" date="2024" name="BMC Genomics">
        <title>Genome assembly of redclaw crayfish (Cherax quadricarinatus) provides insights into its immune adaptation and hypoxia tolerance.</title>
        <authorList>
            <person name="Liu Z."/>
            <person name="Zheng J."/>
            <person name="Li H."/>
            <person name="Fang K."/>
            <person name="Wang S."/>
            <person name="He J."/>
            <person name="Zhou D."/>
            <person name="Weng S."/>
            <person name="Chi M."/>
            <person name="Gu Z."/>
            <person name="He J."/>
            <person name="Li F."/>
            <person name="Wang M."/>
        </authorList>
    </citation>
    <scope>NUCLEOTIDE SEQUENCE [LARGE SCALE GENOMIC DNA]</scope>
    <source>
        <strain evidence="5">ZL_2023a</strain>
    </source>
</reference>
<dbReference type="PROSITE" id="PS50297">
    <property type="entry name" value="ANK_REP_REGION"/>
    <property type="match status" value="1"/>
</dbReference>
<dbReference type="Pfam" id="PF00023">
    <property type="entry name" value="Ank"/>
    <property type="match status" value="1"/>
</dbReference>
<feature type="repeat" description="ANK" evidence="3">
    <location>
        <begin position="100"/>
        <end position="126"/>
    </location>
</feature>
<keyword evidence="1" id="KW-0677">Repeat</keyword>
<sequence>CSVLVVVFCGAPGTRCWSLIPWGRLGTRGHAQSALAMPRARGKRPKRDLPKRKNARELARQELHSALRESCSRGDVSRAKAILRDLGAEAQIIINSAPNGSNTLLFKACEEGQREMVRLLLDHGADGRIHPVTKYSPLYIACYYGRRDIAEMLLKKFPALASVSTVERWLPLHACIINGHTAVLELLLKFPYPDDSLRKYW</sequence>
<dbReference type="SMART" id="SM00248">
    <property type="entry name" value="ANK"/>
    <property type="match status" value="3"/>
</dbReference>
<evidence type="ECO:0000313" key="6">
    <source>
        <dbReference type="Proteomes" id="UP001445076"/>
    </source>
</evidence>
<organism evidence="5 6">
    <name type="scientific">Cherax quadricarinatus</name>
    <name type="common">Australian red claw crayfish</name>
    <dbReference type="NCBI Taxonomy" id="27406"/>
    <lineage>
        <taxon>Eukaryota</taxon>
        <taxon>Metazoa</taxon>
        <taxon>Ecdysozoa</taxon>
        <taxon>Arthropoda</taxon>
        <taxon>Crustacea</taxon>
        <taxon>Multicrustacea</taxon>
        <taxon>Malacostraca</taxon>
        <taxon>Eumalacostraca</taxon>
        <taxon>Eucarida</taxon>
        <taxon>Decapoda</taxon>
        <taxon>Pleocyemata</taxon>
        <taxon>Astacidea</taxon>
        <taxon>Parastacoidea</taxon>
        <taxon>Parastacidae</taxon>
        <taxon>Cherax</taxon>
    </lineage>
</organism>
<feature type="non-terminal residue" evidence="5">
    <location>
        <position position="1"/>
    </location>
</feature>
<dbReference type="PROSITE" id="PS50088">
    <property type="entry name" value="ANK_REPEAT"/>
    <property type="match status" value="1"/>
</dbReference>
<evidence type="ECO:0000313" key="5">
    <source>
        <dbReference type="EMBL" id="KAK8739395.1"/>
    </source>
</evidence>
<dbReference type="EMBL" id="JARKIK010000037">
    <property type="protein sequence ID" value="KAK8739395.1"/>
    <property type="molecule type" value="Genomic_DNA"/>
</dbReference>
<evidence type="ECO:0000256" key="4">
    <source>
        <dbReference type="SAM" id="MobiDB-lite"/>
    </source>
</evidence>
<accession>A0AAW0X4G9</accession>
<dbReference type="SUPFAM" id="SSF48403">
    <property type="entry name" value="Ankyrin repeat"/>
    <property type="match status" value="1"/>
</dbReference>
<dbReference type="InterPro" id="IPR002110">
    <property type="entry name" value="Ankyrin_rpt"/>
</dbReference>
<feature type="compositionally biased region" description="Basic residues" evidence="4">
    <location>
        <begin position="40"/>
        <end position="52"/>
    </location>
</feature>
<feature type="region of interest" description="Disordered" evidence="4">
    <location>
        <begin position="33"/>
        <end position="52"/>
    </location>
</feature>